<dbReference type="PROSITE" id="PS51898">
    <property type="entry name" value="TYR_RECOMBINASE"/>
    <property type="match status" value="1"/>
</dbReference>
<dbReference type="InterPro" id="IPR013762">
    <property type="entry name" value="Integrase-like_cat_sf"/>
</dbReference>
<evidence type="ECO:0000313" key="3">
    <source>
        <dbReference type="EMBL" id="PPK87887.1"/>
    </source>
</evidence>
<gene>
    <name evidence="3" type="ORF">CLV84_0843</name>
</gene>
<dbReference type="AlphaFoldDB" id="A0A2S6I8Q6"/>
<proteinExistence type="predicted"/>
<dbReference type="Proteomes" id="UP000237662">
    <property type="component" value="Unassembled WGS sequence"/>
</dbReference>
<keyword evidence="1" id="KW-0233">DNA recombination</keyword>
<dbReference type="PANTHER" id="PTHR30349:SF64">
    <property type="entry name" value="PROPHAGE INTEGRASE INTD-RELATED"/>
    <property type="match status" value="1"/>
</dbReference>
<name>A0A2S6I8Q6_9BACT</name>
<evidence type="ECO:0000259" key="2">
    <source>
        <dbReference type="PROSITE" id="PS51898"/>
    </source>
</evidence>
<reference evidence="3 4" key="1">
    <citation type="submission" date="2018-02" db="EMBL/GenBank/DDBJ databases">
        <title>Genomic Encyclopedia of Archaeal and Bacterial Type Strains, Phase II (KMG-II): from individual species to whole genera.</title>
        <authorList>
            <person name="Goeker M."/>
        </authorList>
    </citation>
    <scope>NUCLEOTIDE SEQUENCE [LARGE SCALE GENOMIC DNA]</scope>
    <source>
        <strain evidence="3 4">DSM 29526</strain>
    </source>
</reference>
<dbReference type="Pfam" id="PF00589">
    <property type="entry name" value="Phage_integrase"/>
    <property type="match status" value="1"/>
</dbReference>
<dbReference type="PANTHER" id="PTHR30349">
    <property type="entry name" value="PHAGE INTEGRASE-RELATED"/>
    <property type="match status" value="1"/>
</dbReference>
<dbReference type="EMBL" id="PTJC01000005">
    <property type="protein sequence ID" value="PPK87887.1"/>
    <property type="molecule type" value="Genomic_DNA"/>
</dbReference>
<dbReference type="InterPro" id="IPR050090">
    <property type="entry name" value="Tyrosine_recombinase_XerCD"/>
</dbReference>
<protein>
    <submittedName>
        <fullName evidence="3">Phage integrase family protein</fullName>
    </submittedName>
</protein>
<dbReference type="GO" id="GO:0015074">
    <property type="term" value="P:DNA integration"/>
    <property type="evidence" value="ECO:0007669"/>
    <property type="project" value="InterPro"/>
</dbReference>
<dbReference type="RefSeq" id="WP_170067563.1">
    <property type="nucleotide sequence ID" value="NZ_PTJC01000005.1"/>
</dbReference>
<accession>A0A2S6I8Q6</accession>
<dbReference type="GO" id="GO:0006310">
    <property type="term" value="P:DNA recombination"/>
    <property type="evidence" value="ECO:0007669"/>
    <property type="project" value="UniProtKB-KW"/>
</dbReference>
<evidence type="ECO:0000256" key="1">
    <source>
        <dbReference type="ARBA" id="ARBA00023172"/>
    </source>
</evidence>
<evidence type="ECO:0000313" key="4">
    <source>
        <dbReference type="Proteomes" id="UP000237662"/>
    </source>
</evidence>
<organism evidence="3 4">
    <name type="scientific">Neolewinella xylanilytica</name>
    <dbReference type="NCBI Taxonomy" id="1514080"/>
    <lineage>
        <taxon>Bacteria</taxon>
        <taxon>Pseudomonadati</taxon>
        <taxon>Bacteroidota</taxon>
        <taxon>Saprospiria</taxon>
        <taxon>Saprospirales</taxon>
        <taxon>Lewinellaceae</taxon>
        <taxon>Neolewinella</taxon>
    </lineage>
</organism>
<dbReference type="InterPro" id="IPR002104">
    <property type="entry name" value="Integrase_catalytic"/>
</dbReference>
<dbReference type="GO" id="GO:0003677">
    <property type="term" value="F:DNA binding"/>
    <property type="evidence" value="ECO:0007669"/>
    <property type="project" value="InterPro"/>
</dbReference>
<sequence>MEDVTAIAKQVARLLRKSGLETYDQTKHVFREVRKELDLSPPKRHGRNTVKRLSVENLRAFLRAAQRQEPKVNLMMQTLYESAVRVSEFTSLEARDFMYDQRRLVVSAGKGDKRREVIISTELAGMLRLHLGDRKAGPLFRSRQGKAYSDRRIQQLVDTVATAAGIEKRVTPHTLRHTRATLLTEAGMTREELGPLLGHEQSNTTDIYVRTAQVLTVEAFDLAHRGVGERV</sequence>
<dbReference type="InterPro" id="IPR011010">
    <property type="entry name" value="DNA_brk_join_enz"/>
</dbReference>
<dbReference type="SUPFAM" id="SSF56349">
    <property type="entry name" value="DNA breaking-rejoining enzymes"/>
    <property type="match status" value="1"/>
</dbReference>
<keyword evidence="4" id="KW-1185">Reference proteome</keyword>
<feature type="domain" description="Tyr recombinase" evidence="2">
    <location>
        <begin position="48"/>
        <end position="221"/>
    </location>
</feature>
<comment type="caution">
    <text evidence="3">The sequence shown here is derived from an EMBL/GenBank/DDBJ whole genome shotgun (WGS) entry which is preliminary data.</text>
</comment>
<dbReference type="Gene3D" id="1.10.443.10">
    <property type="entry name" value="Intergrase catalytic core"/>
    <property type="match status" value="1"/>
</dbReference>